<organism evidence="3 4">
    <name type="scientific">Microterricola pindariensis</name>
    <dbReference type="NCBI Taxonomy" id="478010"/>
    <lineage>
        <taxon>Bacteria</taxon>
        <taxon>Bacillati</taxon>
        <taxon>Actinomycetota</taxon>
        <taxon>Actinomycetes</taxon>
        <taxon>Micrococcales</taxon>
        <taxon>Microbacteriaceae</taxon>
        <taxon>Microterricola</taxon>
    </lineage>
</organism>
<evidence type="ECO:0000256" key="2">
    <source>
        <dbReference type="SAM" id="Phobius"/>
    </source>
</evidence>
<feature type="transmembrane region" description="Helical" evidence="2">
    <location>
        <begin position="203"/>
        <end position="225"/>
    </location>
</feature>
<feature type="compositionally biased region" description="Polar residues" evidence="1">
    <location>
        <begin position="1"/>
        <end position="11"/>
    </location>
</feature>
<evidence type="ECO:0000256" key="1">
    <source>
        <dbReference type="SAM" id="MobiDB-lite"/>
    </source>
</evidence>
<keyword evidence="2" id="KW-0472">Membrane</keyword>
<feature type="compositionally biased region" description="Low complexity" evidence="1">
    <location>
        <begin position="12"/>
        <end position="35"/>
    </location>
</feature>
<proteinExistence type="predicted"/>
<feature type="transmembrane region" description="Helical" evidence="2">
    <location>
        <begin position="101"/>
        <end position="124"/>
    </location>
</feature>
<protein>
    <submittedName>
        <fullName evidence="3">Succinate dehydrogenase</fullName>
    </submittedName>
</protein>
<dbReference type="Gene3D" id="1.20.1300.10">
    <property type="entry name" value="Fumarate reductase/succinate dehydrogenase, transmembrane subunit"/>
    <property type="match status" value="1"/>
</dbReference>
<gene>
    <name evidence="3" type="ORF">GY24_11865</name>
</gene>
<sequence>MSSTAHTSQNTSRRAPQASAQSGSQRGSQSSGRRAAPPRRRPFLSNFTLKVIMAVTGLIFAAFVLVHMIGNLKVYQGAEHFNAYAVWLRTLLEPLFPYEGVLWALRIVLIVCLVGHVGGAAMLVARARRARGPFRRRRLPMRSFLARTMPVTGVVLLLFVIFHLLDLTTGTRPAASASFEHGTVDTSHAYENLIASFQRPEVALFYILAMVVLGMHLAHGLWTATHDLGATSHRLRAIAVAVSGILAIAIMLGNISIPVAVLLGVVQ</sequence>
<dbReference type="NCBIfam" id="TIGR02046">
    <property type="entry name" value="sdhC_b558_fam"/>
    <property type="match status" value="1"/>
</dbReference>
<dbReference type="CDD" id="cd03498">
    <property type="entry name" value="SQR_TypeB_2_TM"/>
    <property type="match status" value="1"/>
</dbReference>
<name>A0ABX5AV75_9MICO</name>
<feature type="region of interest" description="Disordered" evidence="1">
    <location>
        <begin position="1"/>
        <end position="39"/>
    </location>
</feature>
<keyword evidence="4" id="KW-1185">Reference proteome</keyword>
<dbReference type="SUPFAM" id="SSF81343">
    <property type="entry name" value="Fumarate reductase respiratory complex transmembrane subunits"/>
    <property type="match status" value="1"/>
</dbReference>
<evidence type="ECO:0000313" key="3">
    <source>
        <dbReference type="EMBL" id="PPL17065.1"/>
    </source>
</evidence>
<keyword evidence="2" id="KW-0812">Transmembrane</keyword>
<dbReference type="RefSeq" id="WP_104476020.1">
    <property type="nucleotide sequence ID" value="NZ_MPZN01000040.1"/>
</dbReference>
<reference evidence="3 4" key="1">
    <citation type="journal article" date="2008" name="Int. J. Syst. Evol. Microbiol.">
        <title>Leifsonia pindariensis sp. nov., isolated from the Pindari glacier of the Indian Himalayas, and emended description of the genus Leifsonia.</title>
        <authorList>
            <person name="Reddy G.S."/>
            <person name="Prabagaran S.R."/>
            <person name="Shivaji S."/>
        </authorList>
    </citation>
    <scope>NUCLEOTIDE SEQUENCE [LARGE SCALE GENOMIC DNA]</scope>
    <source>
        <strain evidence="3 4">PON 10</strain>
    </source>
</reference>
<accession>A0ABX5AV75</accession>
<dbReference type="InterPro" id="IPR034804">
    <property type="entry name" value="SQR/QFR_C/D"/>
</dbReference>
<evidence type="ECO:0000313" key="4">
    <source>
        <dbReference type="Proteomes" id="UP000237755"/>
    </source>
</evidence>
<dbReference type="InterPro" id="IPR011138">
    <property type="entry name" value="Cytochrome_b-558"/>
</dbReference>
<comment type="caution">
    <text evidence="3">The sequence shown here is derived from an EMBL/GenBank/DDBJ whole genome shotgun (WGS) entry which is preliminary data.</text>
</comment>
<dbReference type="EMBL" id="MPZN01000040">
    <property type="protein sequence ID" value="PPL17065.1"/>
    <property type="molecule type" value="Genomic_DNA"/>
</dbReference>
<keyword evidence="2" id="KW-1133">Transmembrane helix</keyword>
<dbReference type="Proteomes" id="UP000237755">
    <property type="component" value="Unassembled WGS sequence"/>
</dbReference>
<feature type="transmembrane region" description="Helical" evidence="2">
    <location>
        <begin position="47"/>
        <end position="69"/>
    </location>
</feature>
<feature type="transmembrane region" description="Helical" evidence="2">
    <location>
        <begin position="144"/>
        <end position="165"/>
    </location>
</feature>
<feature type="transmembrane region" description="Helical" evidence="2">
    <location>
        <begin position="237"/>
        <end position="266"/>
    </location>
</feature>